<organism evidence="1 2">
    <name type="scientific">Flavobacterium album</name>
    <dbReference type="NCBI Taxonomy" id="2175091"/>
    <lineage>
        <taxon>Bacteria</taxon>
        <taxon>Pseudomonadati</taxon>
        <taxon>Bacteroidota</taxon>
        <taxon>Flavobacteriia</taxon>
        <taxon>Flavobacteriales</taxon>
        <taxon>Flavobacteriaceae</taxon>
        <taxon>Flavobacterium</taxon>
    </lineage>
</organism>
<name>A0A2S1QY85_9FLAO</name>
<evidence type="ECO:0000313" key="2">
    <source>
        <dbReference type="Proteomes" id="UP000244929"/>
    </source>
</evidence>
<keyword evidence="2" id="KW-1185">Reference proteome</keyword>
<evidence type="ECO:0008006" key="3">
    <source>
        <dbReference type="Google" id="ProtNLM"/>
    </source>
</evidence>
<dbReference type="KEGG" id="falb:HYN59_09495"/>
<dbReference type="AlphaFoldDB" id="A0A2S1QY85"/>
<accession>A0A2S1QY85</accession>
<evidence type="ECO:0000313" key="1">
    <source>
        <dbReference type="EMBL" id="AWH85334.1"/>
    </source>
</evidence>
<dbReference type="Proteomes" id="UP000244929">
    <property type="component" value="Chromosome"/>
</dbReference>
<protein>
    <recommendedName>
        <fullName evidence="3">Lipoprotein</fullName>
    </recommendedName>
</protein>
<dbReference type="OrthoDB" id="997423at2"/>
<gene>
    <name evidence="1" type="ORF">HYN59_09495</name>
</gene>
<dbReference type="RefSeq" id="WP_108778036.1">
    <property type="nucleotide sequence ID" value="NZ_CP029186.1"/>
</dbReference>
<reference evidence="1 2" key="1">
    <citation type="submission" date="2018-04" db="EMBL/GenBank/DDBJ databases">
        <title>Genome sequencing of Flavobacterium sp. HYN0059.</title>
        <authorList>
            <person name="Yi H."/>
            <person name="Baek C."/>
        </authorList>
    </citation>
    <scope>NUCLEOTIDE SEQUENCE [LARGE SCALE GENOMIC DNA]</scope>
    <source>
        <strain evidence="1 2">HYN0059</strain>
    </source>
</reference>
<proteinExistence type="predicted"/>
<dbReference type="PROSITE" id="PS51257">
    <property type="entry name" value="PROKAR_LIPOPROTEIN"/>
    <property type="match status" value="1"/>
</dbReference>
<dbReference type="EMBL" id="CP029186">
    <property type="protein sequence ID" value="AWH85334.1"/>
    <property type="molecule type" value="Genomic_DNA"/>
</dbReference>
<sequence>MKKAAIIAIALTSLLFVSCKEEKPKPKVIYEDTKAGRTQPKKGDSTEIKVADLPVHMEGTKYLIHPVGDIRIYDDSNRSYGTSRTNSSVSYAISNYNRFEITGYFENLKFQHIDSTAMHPLTNKKIQIQTATFLDGIAAKTKRQVLIYTLVDADTNQDAKVDANDIRSLYISDISGAGFKKLSQDMQELIDWNLIEAQNRIYFRTIEDINKNGAFDKNDKVHYHYTDLLSPEWTVTTYEPVE</sequence>